<evidence type="ECO:0000256" key="8">
    <source>
        <dbReference type="ARBA" id="ARBA00022679"/>
    </source>
</evidence>
<evidence type="ECO:0000256" key="16">
    <source>
        <dbReference type="ARBA" id="ARBA00023136"/>
    </source>
</evidence>
<comment type="similarity">
    <text evidence="4">Belongs to the pex2/pex10/pex12 family.</text>
</comment>
<evidence type="ECO:0000313" key="21">
    <source>
        <dbReference type="EMBL" id="KAJ8510101.1"/>
    </source>
</evidence>
<dbReference type="PANTHER" id="PTHR23350:SF0">
    <property type="entry name" value="PEROXISOME BIOGENESIS FACTOR 10"/>
    <property type="match status" value="1"/>
</dbReference>
<evidence type="ECO:0000256" key="14">
    <source>
        <dbReference type="ARBA" id="ARBA00022927"/>
    </source>
</evidence>
<dbReference type="InterPro" id="IPR001841">
    <property type="entry name" value="Znf_RING"/>
</dbReference>
<keyword evidence="12" id="KW-0833">Ubl conjugation pathway</keyword>
<keyword evidence="17" id="KW-0576">Peroxisome</keyword>
<name>A0AAV8RQD8_ENSVE</name>
<accession>A0AAV8RQD8</accession>
<dbReference type="Proteomes" id="UP001222027">
    <property type="component" value="Unassembled WGS sequence"/>
</dbReference>
<dbReference type="AlphaFoldDB" id="A0AAV8RQD8"/>
<evidence type="ECO:0000259" key="20">
    <source>
        <dbReference type="PROSITE" id="PS50089"/>
    </source>
</evidence>
<feature type="domain" description="RING-type" evidence="20">
    <location>
        <begin position="341"/>
        <end position="379"/>
    </location>
</feature>
<evidence type="ECO:0000256" key="7">
    <source>
        <dbReference type="ARBA" id="ARBA00022593"/>
    </source>
</evidence>
<dbReference type="GO" id="GO:0061630">
    <property type="term" value="F:ubiquitin protein ligase activity"/>
    <property type="evidence" value="ECO:0007669"/>
    <property type="project" value="UniProtKB-EC"/>
</dbReference>
<keyword evidence="16" id="KW-0472">Membrane</keyword>
<gene>
    <name evidence="21" type="ORF">OPV22_000535</name>
</gene>
<feature type="compositionally biased region" description="Gly residues" evidence="19">
    <location>
        <begin position="1"/>
        <end position="13"/>
    </location>
</feature>
<dbReference type="InterPro" id="IPR006845">
    <property type="entry name" value="Pex_N"/>
</dbReference>
<sequence>MRGETRGSGGGEAGPSSRPEAAAAGERRFPSAAQPEIMRAAEKDDHYAAYVHDACRDAFRHLFGTRVAVAYQSEIKLLGQTLYYILTTGSGQQTLGEEYCDICQVARSYGLSPTPARRMLFIVYQTAVPYLAERISSRMVARGIILAESHFDEIYGNNNPRRAQVQISDTPESSSSATMSLSTISRLRENIHGLWLWILQKWPSVLPFAREVLQLALRTNLMFFYFEGLYYHVSKRAAGIRYVFIGKPSNQRPRYQILGVFLLIQLCILGAEGLRRSNLSSITTSVHHTSLGSHQSSSGRDLPVLNEDGNPIPDNNSNKGSWASDSFALSEPQSSGGMSKCTLCLSSRQHPTATPCGHVFCWNCIMEWCNEKPECPLCRTPITHSSLVCIYHADF</sequence>
<evidence type="ECO:0000256" key="19">
    <source>
        <dbReference type="SAM" id="MobiDB-lite"/>
    </source>
</evidence>
<feature type="compositionally biased region" description="Polar residues" evidence="19">
    <location>
        <begin position="289"/>
        <end position="299"/>
    </location>
</feature>
<evidence type="ECO:0000256" key="9">
    <source>
        <dbReference type="ARBA" id="ARBA00022692"/>
    </source>
</evidence>
<dbReference type="InterPro" id="IPR025654">
    <property type="entry name" value="PEX2/10"/>
</dbReference>
<dbReference type="Pfam" id="PF04757">
    <property type="entry name" value="Pex2_Pex12"/>
    <property type="match status" value="1"/>
</dbReference>
<evidence type="ECO:0000256" key="3">
    <source>
        <dbReference type="ARBA" id="ARBA00004906"/>
    </source>
</evidence>
<dbReference type="Pfam" id="PF13639">
    <property type="entry name" value="zf-RING_2"/>
    <property type="match status" value="1"/>
</dbReference>
<dbReference type="Gene3D" id="3.30.40.10">
    <property type="entry name" value="Zinc/RING finger domain, C3HC4 (zinc finger)"/>
    <property type="match status" value="1"/>
</dbReference>
<keyword evidence="7" id="KW-0962">Peroxisome biogenesis</keyword>
<evidence type="ECO:0000256" key="1">
    <source>
        <dbReference type="ARBA" id="ARBA00000900"/>
    </source>
</evidence>
<dbReference type="InterPro" id="IPR013083">
    <property type="entry name" value="Znf_RING/FYVE/PHD"/>
</dbReference>
<dbReference type="GO" id="GO:0008270">
    <property type="term" value="F:zinc ion binding"/>
    <property type="evidence" value="ECO:0007669"/>
    <property type="project" value="UniProtKB-KW"/>
</dbReference>
<dbReference type="PROSITE" id="PS50089">
    <property type="entry name" value="ZF_RING_2"/>
    <property type="match status" value="1"/>
</dbReference>
<keyword evidence="11 18" id="KW-0863">Zinc-finger</keyword>
<reference evidence="21 22" key="1">
    <citation type="submission" date="2022-12" db="EMBL/GenBank/DDBJ databases">
        <title>Chromosome-scale assembly of the Ensete ventricosum genome.</title>
        <authorList>
            <person name="Dussert Y."/>
            <person name="Stocks J."/>
            <person name="Wendawek A."/>
            <person name="Woldeyes F."/>
            <person name="Nichols R.A."/>
            <person name="Borrell J.S."/>
        </authorList>
    </citation>
    <scope>NUCLEOTIDE SEQUENCE [LARGE SCALE GENOMIC DNA]</scope>
    <source>
        <strain evidence="22">cv. Maze</strain>
        <tissue evidence="21">Seeds</tissue>
    </source>
</reference>
<dbReference type="GO" id="GO:0016558">
    <property type="term" value="P:protein import into peroxisome matrix"/>
    <property type="evidence" value="ECO:0007669"/>
    <property type="project" value="InterPro"/>
</dbReference>
<evidence type="ECO:0000256" key="6">
    <source>
        <dbReference type="ARBA" id="ARBA00022448"/>
    </source>
</evidence>
<comment type="catalytic activity">
    <reaction evidence="1">
        <text>S-ubiquitinyl-[E2 ubiquitin-conjugating enzyme]-L-cysteine + [acceptor protein]-L-lysine = [E2 ubiquitin-conjugating enzyme]-L-cysteine + N(6)-ubiquitinyl-[acceptor protein]-L-lysine.</text>
        <dbReference type="EC" id="2.3.2.27"/>
    </reaction>
</comment>
<keyword evidence="8" id="KW-0808">Transferase</keyword>
<evidence type="ECO:0000256" key="5">
    <source>
        <dbReference type="ARBA" id="ARBA00012483"/>
    </source>
</evidence>
<protein>
    <recommendedName>
        <fullName evidence="5">RING-type E3 ubiquitin transferase</fullName>
        <ecNumber evidence="5">2.3.2.27</ecNumber>
    </recommendedName>
</protein>
<dbReference type="EMBL" id="JAQQAF010000001">
    <property type="protein sequence ID" value="KAJ8510101.1"/>
    <property type="molecule type" value="Genomic_DNA"/>
</dbReference>
<comment type="caution">
    <text evidence="21">The sequence shown here is derived from an EMBL/GenBank/DDBJ whole genome shotgun (WGS) entry which is preliminary data.</text>
</comment>
<evidence type="ECO:0000256" key="10">
    <source>
        <dbReference type="ARBA" id="ARBA00022723"/>
    </source>
</evidence>
<comment type="pathway">
    <text evidence="3">Protein modification; protein ubiquitination.</text>
</comment>
<dbReference type="SUPFAM" id="SSF57850">
    <property type="entry name" value="RING/U-box"/>
    <property type="match status" value="1"/>
</dbReference>
<dbReference type="FunFam" id="3.30.40.10:FF:000418">
    <property type="entry name" value="Peroxisome biogenesis factor 10"/>
    <property type="match status" value="1"/>
</dbReference>
<keyword evidence="10" id="KW-0479">Metal-binding</keyword>
<evidence type="ECO:0000256" key="13">
    <source>
        <dbReference type="ARBA" id="ARBA00022833"/>
    </source>
</evidence>
<evidence type="ECO:0000256" key="15">
    <source>
        <dbReference type="ARBA" id="ARBA00022989"/>
    </source>
</evidence>
<keyword evidence="9" id="KW-0812">Transmembrane</keyword>
<feature type="compositionally biased region" description="Polar residues" evidence="19">
    <location>
        <begin position="313"/>
        <end position="324"/>
    </location>
</feature>
<feature type="region of interest" description="Disordered" evidence="19">
    <location>
        <begin position="289"/>
        <end position="331"/>
    </location>
</feature>
<evidence type="ECO:0000256" key="4">
    <source>
        <dbReference type="ARBA" id="ARBA00008704"/>
    </source>
</evidence>
<keyword evidence="22" id="KW-1185">Reference proteome</keyword>
<dbReference type="GO" id="GO:0005778">
    <property type="term" value="C:peroxisomal membrane"/>
    <property type="evidence" value="ECO:0007669"/>
    <property type="project" value="UniProtKB-SubCell"/>
</dbReference>
<evidence type="ECO:0000256" key="18">
    <source>
        <dbReference type="PROSITE-ProRule" id="PRU00175"/>
    </source>
</evidence>
<dbReference type="SMART" id="SM00184">
    <property type="entry name" value="RING"/>
    <property type="match status" value="1"/>
</dbReference>
<comment type="subcellular location">
    <subcellularLocation>
        <location evidence="2">Peroxisome membrane</location>
        <topology evidence="2">Multi-pass membrane protein</topology>
    </subcellularLocation>
</comment>
<evidence type="ECO:0000256" key="11">
    <source>
        <dbReference type="ARBA" id="ARBA00022771"/>
    </source>
</evidence>
<organism evidence="21 22">
    <name type="scientific">Ensete ventricosum</name>
    <name type="common">Abyssinian banana</name>
    <name type="synonym">Musa ensete</name>
    <dbReference type="NCBI Taxonomy" id="4639"/>
    <lineage>
        <taxon>Eukaryota</taxon>
        <taxon>Viridiplantae</taxon>
        <taxon>Streptophyta</taxon>
        <taxon>Embryophyta</taxon>
        <taxon>Tracheophyta</taxon>
        <taxon>Spermatophyta</taxon>
        <taxon>Magnoliopsida</taxon>
        <taxon>Liliopsida</taxon>
        <taxon>Zingiberales</taxon>
        <taxon>Musaceae</taxon>
        <taxon>Ensete</taxon>
    </lineage>
</organism>
<dbReference type="CDD" id="cd16527">
    <property type="entry name" value="RING-HC_PEX10"/>
    <property type="match status" value="1"/>
</dbReference>
<keyword evidence="13" id="KW-0862">Zinc</keyword>
<dbReference type="InterPro" id="IPR017907">
    <property type="entry name" value="Znf_RING_CS"/>
</dbReference>
<evidence type="ECO:0000313" key="22">
    <source>
        <dbReference type="Proteomes" id="UP001222027"/>
    </source>
</evidence>
<dbReference type="EC" id="2.3.2.27" evidence="5"/>
<feature type="region of interest" description="Disordered" evidence="19">
    <location>
        <begin position="1"/>
        <end position="29"/>
    </location>
</feature>
<proteinExistence type="inferred from homology"/>
<evidence type="ECO:0000256" key="12">
    <source>
        <dbReference type="ARBA" id="ARBA00022786"/>
    </source>
</evidence>
<keyword evidence="14" id="KW-0653">Protein transport</keyword>
<dbReference type="PANTHER" id="PTHR23350">
    <property type="entry name" value="PEROXISOME ASSEMBLY PROTEIN 10"/>
    <property type="match status" value="1"/>
</dbReference>
<keyword evidence="6" id="KW-0813">Transport</keyword>
<keyword evidence="15" id="KW-1133">Transmembrane helix</keyword>
<evidence type="ECO:0000256" key="17">
    <source>
        <dbReference type="ARBA" id="ARBA00023140"/>
    </source>
</evidence>
<evidence type="ECO:0000256" key="2">
    <source>
        <dbReference type="ARBA" id="ARBA00004585"/>
    </source>
</evidence>
<dbReference type="PROSITE" id="PS00518">
    <property type="entry name" value="ZF_RING_1"/>
    <property type="match status" value="1"/>
</dbReference>